<proteinExistence type="predicted"/>
<reference evidence="3 4" key="1">
    <citation type="journal article" date="2014" name="Genome Announc.">
        <title>Draft genome sequences of the altered schaedler flora, a defined bacterial community from gnotobiotic mice.</title>
        <authorList>
            <person name="Wannemuehler M.J."/>
            <person name="Overstreet A.M."/>
            <person name="Ward D.V."/>
            <person name="Phillips G.J."/>
        </authorList>
    </citation>
    <scope>NUCLEOTIDE SEQUENCE [LARGE SCALE GENOMIC DNA]</scope>
    <source>
        <strain evidence="3 4">ASF492</strain>
    </source>
</reference>
<name>N2BHP1_9FIRM</name>
<dbReference type="eggNOG" id="ENOG5032XJZ">
    <property type="taxonomic scope" value="Bacteria"/>
</dbReference>
<protein>
    <submittedName>
        <fullName evidence="3">Uncharacterized protein</fullName>
    </submittedName>
</protein>
<feature type="coiled-coil region" evidence="1">
    <location>
        <begin position="14"/>
        <end position="79"/>
    </location>
</feature>
<dbReference type="OrthoDB" id="2086126at2"/>
<evidence type="ECO:0000256" key="1">
    <source>
        <dbReference type="SAM" id="Coils"/>
    </source>
</evidence>
<dbReference type="STRING" id="1235802.C823_00731"/>
<organism evidence="3 4">
    <name type="scientific">Eubacterium plexicaudatum ASF492</name>
    <dbReference type="NCBI Taxonomy" id="1235802"/>
    <lineage>
        <taxon>Bacteria</taxon>
        <taxon>Bacillati</taxon>
        <taxon>Bacillota</taxon>
        <taxon>Clostridia</taxon>
        <taxon>Eubacteriales</taxon>
        <taxon>Eubacteriaceae</taxon>
        <taxon>Eubacterium</taxon>
    </lineage>
</organism>
<sequence length="198" mass="22695">MKIGEAQQIYRDQVNAYRKQRTELSKQLMNVRTKMERMPGDEEQKKAYESEAATLQLTLDALDEKESEYQEYLDQLAERYAAYWNAEVADQQKEAGKEYAEEMGKIMEVARRLMKGSIVPASDEKKLMEFSMDMYQMAKNIGAMVRQEKKEKYDTLWGEEKKEEQSDPREVAKQADAGPGAPEIVDVGDTLASAVLAE</sequence>
<feature type="region of interest" description="Disordered" evidence="2">
    <location>
        <begin position="155"/>
        <end position="185"/>
    </location>
</feature>
<evidence type="ECO:0000313" key="4">
    <source>
        <dbReference type="Proteomes" id="UP000012589"/>
    </source>
</evidence>
<accession>N2BHP1</accession>
<comment type="caution">
    <text evidence="3">The sequence shown here is derived from an EMBL/GenBank/DDBJ whole genome shotgun (WGS) entry which is preliminary data.</text>
</comment>
<keyword evidence="4" id="KW-1185">Reference proteome</keyword>
<dbReference type="PATRIC" id="fig|1235802.3.peg.784"/>
<keyword evidence="1" id="KW-0175">Coiled coil</keyword>
<dbReference type="Proteomes" id="UP000012589">
    <property type="component" value="Unassembled WGS sequence"/>
</dbReference>
<evidence type="ECO:0000256" key="2">
    <source>
        <dbReference type="SAM" id="MobiDB-lite"/>
    </source>
</evidence>
<dbReference type="HOGENOM" id="CLU_1394765_0_0_9"/>
<dbReference type="EMBL" id="AQFT01000023">
    <property type="protein sequence ID" value="EMZ36364.1"/>
    <property type="molecule type" value="Genomic_DNA"/>
</dbReference>
<dbReference type="AlphaFoldDB" id="N2BHP1"/>
<gene>
    <name evidence="3" type="ORF">C823_00731</name>
</gene>
<feature type="compositionally biased region" description="Basic and acidic residues" evidence="2">
    <location>
        <begin position="155"/>
        <end position="173"/>
    </location>
</feature>
<evidence type="ECO:0000313" key="3">
    <source>
        <dbReference type="EMBL" id="EMZ36364.1"/>
    </source>
</evidence>